<dbReference type="GO" id="GO:0034220">
    <property type="term" value="P:monoatomic ion transmembrane transport"/>
    <property type="evidence" value="ECO:0007669"/>
    <property type="project" value="UniProtKB-KW"/>
</dbReference>
<comment type="subcellular location">
    <subcellularLocation>
        <location evidence="1">Membrane</location>
        <topology evidence="1">Multi-pass membrane protein</topology>
    </subcellularLocation>
</comment>
<dbReference type="FunFam" id="3.40.190.10:FF:000054">
    <property type="entry name" value="Glutamate receptor"/>
    <property type="match status" value="1"/>
</dbReference>
<evidence type="ECO:0000256" key="9">
    <source>
        <dbReference type="ARBA" id="ARBA00023286"/>
    </source>
</evidence>
<dbReference type="Proteomes" id="UP001642360">
    <property type="component" value="Unassembled WGS sequence"/>
</dbReference>
<keyword evidence="5" id="KW-0406">Ion transport</keyword>
<dbReference type="PANTHER" id="PTHR18966">
    <property type="entry name" value="IONOTROPIC GLUTAMATE RECEPTOR"/>
    <property type="match status" value="1"/>
</dbReference>
<comment type="caution">
    <text evidence="13">The sequence shown here is derived from an EMBL/GenBank/DDBJ whole genome shotgun (WGS) entry which is preliminary data.</text>
</comment>
<keyword evidence="6 11" id="KW-0472">Membrane</keyword>
<keyword evidence="8" id="KW-0325">Glycoprotein</keyword>
<name>A0ABC8RTL1_9AQUA</name>
<dbReference type="Gene3D" id="3.40.190.10">
    <property type="entry name" value="Periplasmic binding protein-like II"/>
    <property type="match status" value="1"/>
</dbReference>
<feature type="transmembrane region" description="Helical" evidence="11">
    <location>
        <begin position="399"/>
        <end position="418"/>
    </location>
</feature>
<keyword evidence="10" id="KW-0407">Ion channel</keyword>
<dbReference type="AlphaFoldDB" id="A0ABC8RTL1"/>
<evidence type="ECO:0000313" key="14">
    <source>
        <dbReference type="Proteomes" id="UP001642360"/>
    </source>
</evidence>
<keyword evidence="2" id="KW-0813">Transport</keyword>
<keyword evidence="7" id="KW-0675">Receptor</keyword>
<evidence type="ECO:0000259" key="12">
    <source>
        <dbReference type="SMART" id="SM00079"/>
    </source>
</evidence>
<accession>A0ABC8RTL1</accession>
<feature type="transmembrane region" description="Helical" evidence="11">
    <location>
        <begin position="158"/>
        <end position="176"/>
    </location>
</feature>
<feature type="transmembrane region" description="Helical" evidence="11">
    <location>
        <begin position="218"/>
        <end position="236"/>
    </location>
</feature>
<feature type="transmembrane region" description="Helical" evidence="11">
    <location>
        <begin position="188"/>
        <end position="206"/>
    </location>
</feature>
<dbReference type="InterPro" id="IPR019594">
    <property type="entry name" value="Glu/Gly-bd"/>
</dbReference>
<dbReference type="Pfam" id="PF00060">
    <property type="entry name" value="Lig_chan"/>
    <property type="match status" value="1"/>
</dbReference>
<dbReference type="FunFam" id="1.10.287.70:FF:000172">
    <property type="entry name" value="Glutamate receptor"/>
    <property type="match status" value="1"/>
</dbReference>
<feature type="domain" description="Ionotropic glutamate receptor C-terminal" evidence="12">
    <location>
        <begin position="36"/>
        <end position="379"/>
    </location>
</feature>
<keyword evidence="4 11" id="KW-1133">Transmembrane helix</keyword>
<evidence type="ECO:0000256" key="6">
    <source>
        <dbReference type="ARBA" id="ARBA00023136"/>
    </source>
</evidence>
<evidence type="ECO:0000256" key="4">
    <source>
        <dbReference type="ARBA" id="ARBA00022989"/>
    </source>
</evidence>
<dbReference type="CDD" id="cd13686">
    <property type="entry name" value="GluR_Plant"/>
    <property type="match status" value="1"/>
</dbReference>
<evidence type="ECO:0000313" key="13">
    <source>
        <dbReference type="EMBL" id="CAK9148177.1"/>
    </source>
</evidence>
<organism evidence="13 14">
    <name type="scientific">Ilex paraguariensis</name>
    <name type="common">yerba mate</name>
    <dbReference type="NCBI Taxonomy" id="185542"/>
    <lineage>
        <taxon>Eukaryota</taxon>
        <taxon>Viridiplantae</taxon>
        <taxon>Streptophyta</taxon>
        <taxon>Embryophyta</taxon>
        <taxon>Tracheophyta</taxon>
        <taxon>Spermatophyta</taxon>
        <taxon>Magnoliopsida</taxon>
        <taxon>eudicotyledons</taxon>
        <taxon>Gunneridae</taxon>
        <taxon>Pentapetalae</taxon>
        <taxon>asterids</taxon>
        <taxon>campanulids</taxon>
        <taxon>Aquifoliales</taxon>
        <taxon>Aquifoliaceae</taxon>
        <taxon>Ilex</taxon>
    </lineage>
</organism>
<protein>
    <recommendedName>
        <fullName evidence="12">Ionotropic glutamate receptor C-terminal domain-containing protein</fullName>
    </recommendedName>
</protein>
<reference evidence="13 14" key="1">
    <citation type="submission" date="2024-02" db="EMBL/GenBank/DDBJ databases">
        <authorList>
            <person name="Vignale AGUSTIN F."/>
            <person name="Sosa J E."/>
            <person name="Modenutti C."/>
        </authorList>
    </citation>
    <scope>NUCLEOTIDE SEQUENCE [LARGE SCALE GENOMIC DNA]</scope>
</reference>
<evidence type="ECO:0000256" key="7">
    <source>
        <dbReference type="ARBA" id="ARBA00023170"/>
    </source>
</evidence>
<evidence type="ECO:0000256" key="1">
    <source>
        <dbReference type="ARBA" id="ARBA00004141"/>
    </source>
</evidence>
<dbReference type="Pfam" id="PF10613">
    <property type="entry name" value="Lig_chan-Glu_bd"/>
    <property type="match status" value="1"/>
</dbReference>
<gene>
    <name evidence="13" type="ORF">ILEXP_LOCUS16103</name>
</gene>
<evidence type="ECO:0000256" key="2">
    <source>
        <dbReference type="ARBA" id="ARBA00022448"/>
    </source>
</evidence>
<dbReference type="InterPro" id="IPR001320">
    <property type="entry name" value="Iontro_rcpt_C"/>
</dbReference>
<dbReference type="InterPro" id="IPR015683">
    <property type="entry name" value="Ionotropic_Glu_rcpt"/>
</dbReference>
<evidence type="ECO:0000256" key="5">
    <source>
        <dbReference type="ARBA" id="ARBA00023065"/>
    </source>
</evidence>
<sequence length="490" mass="55304">MRGDSMDTLAGLVSWSRDLKVDPRGWPMHSNATPLKIGVPGKTTFPKFVKVDWNSNLNKWSVSGFCIDVFYEVLNSLEPSYPLPHEFVPYNGSYNDLVDHVANKTFDAVIGDVTILANRSKYVQFTQPYAESSLSMIVTVTPEHGKAWIFLMPFTMEMWAVTAALLLYTVFIIWLLERQSNPEFAGPWYNQLATSLWFTFTSLFFAHRERVQNSYTRVVVVVWLFVVLVLSSSYTASFSSMLTVQRLKPNITDIEWLQKNNATVGCDDDSFIKQYLQNVLQFNPQNIKGISSENDYITEFENGNIIAAFLELPESKAFMNQFCKGYTVVTPTNGITHRFGGFGFVFPKGSPIADVVSQAILTLSENGRLEQLEAHRFSLSPECLNSQKLDKIDSLSWQSFWGLYLCSAVTSTICYVLFATRQSYTGHITLIYSTMLYKLVGLVEYLHIIVRKLQGTTPNTVHALGVYECNSSTAEYTSSSETPKQSQAST</sequence>
<dbReference type="Gene3D" id="1.10.287.70">
    <property type="match status" value="1"/>
</dbReference>
<dbReference type="GO" id="GO:0016020">
    <property type="term" value="C:membrane"/>
    <property type="evidence" value="ECO:0007669"/>
    <property type="project" value="UniProtKB-SubCell"/>
</dbReference>
<keyword evidence="3 11" id="KW-0812">Transmembrane</keyword>
<feature type="transmembrane region" description="Helical" evidence="11">
    <location>
        <begin position="430"/>
        <end position="450"/>
    </location>
</feature>
<evidence type="ECO:0000256" key="11">
    <source>
        <dbReference type="SAM" id="Phobius"/>
    </source>
</evidence>
<dbReference type="EMBL" id="CAUOFW020001725">
    <property type="protein sequence ID" value="CAK9148177.1"/>
    <property type="molecule type" value="Genomic_DNA"/>
</dbReference>
<proteinExistence type="predicted"/>
<dbReference type="SMART" id="SM00079">
    <property type="entry name" value="PBPe"/>
    <property type="match status" value="1"/>
</dbReference>
<evidence type="ECO:0000256" key="8">
    <source>
        <dbReference type="ARBA" id="ARBA00023180"/>
    </source>
</evidence>
<keyword evidence="9" id="KW-1071">Ligand-gated ion channel</keyword>
<dbReference type="SUPFAM" id="SSF53850">
    <property type="entry name" value="Periplasmic binding protein-like II"/>
    <property type="match status" value="1"/>
</dbReference>
<evidence type="ECO:0000256" key="10">
    <source>
        <dbReference type="ARBA" id="ARBA00023303"/>
    </source>
</evidence>
<keyword evidence="14" id="KW-1185">Reference proteome</keyword>
<evidence type="ECO:0000256" key="3">
    <source>
        <dbReference type="ARBA" id="ARBA00022692"/>
    </source>
</evidence>